<gene>
    <name evidence="1" type="ORF">F6W96_31300</name>
</gene>
<evidence type="ECO:0000313" key="2">
    <source>
        <dbReference type="Proteomes" id="UP000500953"/>
    </source>
</evidence>
<name>A0A6G9ZAH5_9NOCA</name>
<dbReference type="Proteomes" id="UP000500953">
    <property type="component" value="Chromosome"/>
</dbReference>
<dbReference type="Gene3D" id="3.60.20.10">
    <property type="entry name" value="Glutamine Phosphoribosylpyrophosphate, subunit 1, domain 1"/>
    <property type="match status" value="1"/>
</dbReference>
<dbReference type="AlphaFoldDB" id="A0A6G9ZAH5"/>
<accession>A0A6G9ZAH5</accession>
<evidence type="ECO:0000313" key="1">
    <source>
        <dbReference type="EMBL" id="QIS22166.1"/>
    </source>
</evidence>
<protein>
    <recommendedName>
        <fullName evidence="3">Glutamine amidotransferase type-2 domain-containing protein</fullName>
    </recommendedName>
</protein>
<proteinExistence type="predicted"/>
<dbReference type="EMBL" id="CP046173">
    <property type="protein sequence ID" value="QIS22166.1"/>
    <property type="molecule type" value="Genomic_DNA"/>
</dbReference>
<reference evidence="1 2" key="1">
    <citation type="journal article" date="2019" name="ACS Chem. Biol.">
        <title>Identification and Mobilization of a Cryptic Antibiotic Biosynthesis Gene Locus from a Human-Pathogenic Nocardia Isolate.</title>
        <authorList>
            <person name="Herisse M."/>
            <person name="Ishida K."/>
            <person name="Porter J.L."/>
            <person name="Howden B."/>
            <person name="Hertweck C."/>
            <person name="Stinear T.P."/>
            <person name="Pidot S.J."/>
        </authorList>
    </citation>
    <scope>NUCLEOTIDE SEQUENCE [LARGE SCALE GENOMIC DNA]</scope>
    <source>
        <strain evidence="1 2">AUSMDU00012715</strain>
    </source>
</reference>
<sequence>MCLLTFYPAGIAPDARALEIGAAVNPHGHGYAVAADAGILTGHGMDARPVIEEFTQIRAHYLDGPALFHSRYATHGVVGLGNCHPFRLGGDRRTVLAHNGILPKRVHPGPYDRRSDTRIAAEEYLPRHPFGSLDTYQGRRGLESWLATSKLVVLTVDPAYQHTAYLFNERAGIWDGGIWYSNTGYRLGLGRRAWWDFVCAQCTAVDLRRRGRYCGRCGWCFDCTEPYPDCTCAQPALLTIAHTATAAPPHRRGTGAPRRTVRVGRLRLLAPVLTPRSR</sequence>
<dbReference type="RefSeq" id="WP_167489608.1">
    <property type="nucleotide sequence ID" value="NZ_CP046173.1"/>
</dbReference>
<dbReference type="CDD" id="cd00352">
    <property type="entry name" value="Gn_AT_II"/>
    <property type="match status" value="1"/>
</dbReference>
<organism evidence="1 2">
    <name type="scientific">Nocardia terpenica</name>
    <dbReference type="NCBI Taxonomy" id="455432"/>
    <lineage>
        <taxon>Bacteria</taxon>
        <taxon>Bacillati</taxon>
        <taxon>Actinomycetota</taxon>
        <taxon>Actinomycetes</taxon>
        <taxon>Mycobacteriales</taxon>
        <taxon>Nocardiaceae</taxon>
        <taxon>Nocardia</taxon>
    </lineage>
</organism>
<evidence type="ECO:0008006" key="3">
    <source>
        <dbReference type="Google" id="ProtNLM"/>
    </source>
</evidence>
<dbReference type="SUPFAM" id="SSF56235">
    <property type="entry name" value="N-terminal nucleophile aminohydrolases (Ntn hydrolases)"/>
    <property type="match status" value="1"/>
</dbReference>
<dbReference type="InterPro" id="IPR029055">
    <property type="entry name" value="Ntn_hydrolases_N"/>
</dbReference>